<comment type="caution">
    <text evidence="2">The sequence shown here is derived from an EMBL/GenBank/DDBJ whole genome shotgun (WGS) entry which is preliminary data.</text>
</comment>
<feature type="compositionally biased region" description="Acidic residues" evidence="1">
    <location>
        <begin position="44"/>
        <end position="55"/>
    </location>
</feature>
<feature type="region of interest" description="Disordered" evidence="1">
    <location>
        <begin position="1"/>
        <end position="67"/>
    </location>
</feature>
<feature type="region of interest" description="Disordered" evidence="1">
    <location>
        <begin position="338"/>
        <end position="369"/>
    </location>
</feature>
<protein>
    <submittedName>
        <fullName evidence="2">Uncharacterized protein</fullName>
    </submittedName>
</protein>
<evidence type="ECO:0000313" key="2">
    <source>
        <dbReference type="EMBL" id="KAJ7753616.1"/>
    </source>
</evidence>
<evidence type="ECO:0000256" key="1">
    <source>
        <dbReference type="SAM" id="MobiDB-lite"/>
    </source>
</evidence>
<dbReference type="Proteomes" id="UP001215280">
    <property type="component" value="Unassembled WGS sequence"/>
</dbReference>
<name>A0AAD7IZC6_9AGAR</name>
<keyword evidence="3" id="KW-1185">Reference proteome</keyword>
<reference evidence="2" key="1">
    <citation type="submission" date="2023-03" db="EMBL/GenBank/DDBJ databases">
        <title>Massive genome expansion in bonnet fungi (Mycena s.s.) driven by repeated elements and novel gene families across ecological guilds.</title>
        <authorList>
            <consortium name="Lawrence Berkeley National Laboratory"/>
            <person name="Harder C.B."/>
            <person name="Miyauchi S."/>
            <person name="Viragh M."/>
            <person name="Kuo A."/>
            <person name="Thoen E."/>
            <person name="Andreopoulos B."/>
            <person name="Lu D."/>
            <person name="Skrede I."/>
            <person name="Drula E."/>
            <person name="Henrissat B."/>
            <person name="Morin E."/>
            <person name="Kohler A."/>
            <person name="Barry K."/>
            <person name="LaButti K."/>
            <person name="Morin E."/>
            <person name="Salamov A."/>
            <person name="Lipzen A."/>
            <person name="Mereny Z."/>
            <person name="Hegedus B."/>
            <person name="Baldrian P."/>
            <person name="Stursova M."/>
            <person name="Weitz H."/>
            <person name="Taylor A."/>
            <person name="Grigoriev I.V."/>
            <person name="Nagy L.G."/>
            <person name="Martin F."/>
            <person name="Kauserud H."/>
        </authorList>
    </citation>
    <scope>NUCLEOTIDE SEQUENCE</scope>
    <source>
        <strain evidence="2">CBHHK188m</strain>
    </source>
</reference>
<sequence length="369" mass="40650">MSVDTRGRSKSGGSAMSVDRGGYSSSDTGFGPTSDASNFGGIELDVDDGEEQPEMADEKGKSARTKVSSLTGIVNTDAPGLVPLRHQPEQCLQKSKINLNHLPEAIRVDFRTSFTPSLLEHAGRIPAWTDPSPGDILRIWETVFPDYAPTTERAKMIILKLAEDRIYSWCHNLADVGVDVLQNTWIELELKNPEEIKETVEFYLKGDNDRSRVYYYETYENEDGEVDPKGIFRGYVFARTLAAHFTAIAEHLSEGCSGLGGPGVHLKRGLNYMATGKLIIPARLLGTFSKQNWGDHTEYHQGQAIEITSTSTIAGVVNKLSANRWERIVAAARSIASKGKSKSKQFVTDPISDGASSEDFELIDNESDW</sequence>
<feature type="compositionally biased region" description="Acidic residues" evidence="1">
    <location>
        <begin position="356"/>
        <end position="369"/>
    </location>
</feature>
<dbReference type="EMBL" id="JARJLG010000070">
    <property type="protein sequence ID" value="KAJ7753616.1"/>
    <property type="molecule type" value="Genomic_DNA"/>
</dbReference>
<organism evidence="2 3">
    <name type="scientific">Mycena maculata</name>
    <dbReference type="NCBI Taxonomy" id="230809"/>
    <lineage>
        <taxon>Eukaryota</taxon>
        <taxon>Fungi</taxon>
        <taxon>Dikarya</taxon>
        <taxon>Basidiomycota</taxon>
        <taxon>Agaricomycotina</taxon>
        <taxon>Agaricomycetes</taxon>
        <taxon>Agaricomycetidae</taxon>
        <taxon>Agaricales</taxon>
        <taxon>Marasmiineae</taxon>
        <taxon>Mycenaceae</taxon>
        <taxon>Mycena</taxon>
    </lineage>
</organism>
<accession>A0AAD7IZC6</accession>
<gene>
    <name evidence="2" type="ORF">DFH07DRAFT_1061411</name>
</gene>
<dbReference type="AlphaFoldDB" id="A0AAD7IZC6"/>
<evidence type="ECO:0000313" key="3">
    <source>
        <dbReference type="Proteomes" id="UP001215280"/>
    </source>
</evidence>
<proteinExistence type="predicted"/>